<dbReference type="PANTHER" id="PTHR43399">
    <property type="entry name" value="SUBTILISIN-RELATED"/>
    <property type="match status" value="1"/>
</dbReference>
<feature type="active site" description="Charge relay system" evidence="5">
    <location>
        <position position="490"/>
    </location>
</feature>
<dbReference type="PROSITE" id="PS51892">
    <property type="entry name" value="SUBTILASE"/>
    <property type="match status" value="1"/>
</dbReference>
<dbReference type="PRINTS" id="PR00723">
    <property type="entry name" value="SUBTILISIN"/>
</dbReference>
<proteinExistence type="inferred from homology"/>
<sequence>MATSTALDSLFNADFYRSQNPDLANLDNQQAFAHWRNAGIAESRSFSPFIDLNFYRSSNRDLRNLGNLDLFNHFANVGLSEGRKFSPFLDLQFYQDSNPQLALYSKRDALAHFANPNFGLNERRVFSRFIDLNFYRSVNSDLANLNYRQLFDHLYQSGINEGRIFSPFVDLNSYRTNNRDLASLTNRQLWEHFLVNSFVEGRKYSPFPFNRTFGYGLVNAAAAVAKATGQNTFPDVPNLGGNNWGLDMIKAPEVWQRGVTGQGIVVAVIDSGVDYFHPDLDNNIWVNTREIAGNGIDDDRNGFIDDVRGWNFFSSNNQPLDLDGHGTSVAGIIAAENNNIGITGVAFNAKIMPIKVLERLPKNDLPSGTDDDVANGILYAIRNGANVINLSLGTLSQSQTVRTAGAIKEAFEKGVVVVSAAGNDSSLTPIYPARYATHFGIAGGAVDRNKVIPAFSNDAGFTPIDYVVAPGVDVYSTSDFNEYETKTGTSMAAPYVAGTAALILSANPNLSPVTVENILTTTADPTGILTGLLIDF</sequence>
<dbReference type="SUPFAM" id="SSF52743">
    <property type="entry name" value="Subtilisin-like"/>
    <property type="match status" value="1"/>
</dbReference>
<dbReference type="InterPro" id="IPR015500">
    <property type="entry name" value="Peptidase_S8_subtilisin-rel"/>
</dbReference>
<keyword evidence="9" id="KW-1185">Reference proteome</keyword>
<dbReference type="InterPro" id="IPR051048">
    <property type="entry name" value="Peptidase_S8/S53_subtilisin"/>
</dbReference>
<dbReference type="Gene3D" id="3.40.50.200">
    <property type="entry name" value="Peptidase S8/S53 domain"/>
    <property type="match status" value="1"/>
</dbReference>
<evidence type="ECO:0000256" key="5">
    <source>
        <dbReference type="PROSITE-ProRule" id="PRU01240"/>
    </source>
</evidence>
<dbReference type="EC" id="3.4.-.-" evidence="8"/>
<feature type="active site" description="Charge relay system" evidence="5">
    <location>
        <position position="325"/>
    </location>
</feature>
<reference evidence="8 9" key="1">
    <citation type="submission" date="2024-09" db="EMBL/GenBank/DDBJ databases">
        <title>Floridaenema gen nov. (Aerosakkonemataceae, Aerosakkonematales ord. nov., Cyanobacteria) from benthic tropical and subtropical fresh waters, with the description of four new species.</title>
        <authorList>
            <person name="Moretto J.A."/>
            <person name="Berthold D.E."/>
            <person name="Lefler F.W."/>
            <person name="Huang I.-S."/>
            <person name="Laughinghouse H. IV."/>
        </authorList>
    </citation>
    <scope>NUCLEOTIDE SEQUENCE [LARGE SCALE GENOMIC DNA]</scope>
    <source>
        <strain evidence="8 9">BLCC-F167</strain>
    </source>
</reference>
<dbReference type="RefSeq" id="WP_413277226.1">
    <property type="nucleotide sequence ID" value="NZ_JBHFNT010000073.1"/>
</dbReference>
<dbReference type="PANTHER" id="PTHR43399:SF4">
    <property type="entry name" value="CELL WALL-ASSOCIATED PROTEASE"/>
    <property type="match status" value="1"/>
</dbReference>
<evidence type="ECO:0000313" key="8">
    <source>
        <dbReference type="EMBL" id="MFB2834795.1"/>
    </source>
</evidence>
<dbReference type="PROSITE" id="PS00137">
    <property type="entry name" value="SUBTILASE_HIS"/>
    <property type="match status" value="1"/>
</dbReference>
<dbReference type="EMBL" id="JBHFNT010000073">
    <property type="protein sequence ID" value="MFB2834795.1"/>
    <property type="molecule type" value="Genomic_DNA"/>
</dbReference>
<evidence type="ECO:0000256" key="6">
    <source>
        <dbReference type="RuleBase" id="RU003355"/>
    </source>
</evidence>
<keyword evidence="3 5" id="KW-0378">Hydrolase</keyword>
<dbReference type="GO" id="GO:0016787">
    <property type="term" value="F:hydrolase activity"/>
    <property type="evidence" value="ECO:0007669"/>
    <property type="project" value="UniProtKB-KW"/>
</dbReference>
<keyword evidence="2 5" id="KW-0645">Protease</keyword>
<dbReference type="InterPro" id="IPR022398">
    <property type="entry name" value="Peptidase_S8_His-AS"/>
</dbReference>
<name>A0ABV4WIC1_9CYAN</name>
<dbReference type="CDD" id="cd07473">
    <property type="entry name" value="Peptidases_S8_Subtilisin_like"/>
    <property type="match status" value="1"/>
</dbReference>
<dbReference type="InterPro" id="IPR036852">
    <property type="entry name" value="Peptidase_S8/S53_dom_sf"/>
</dbReference>
<dbReference type="PROSITE" id="PS00136">
    <property type="entry name" value="SUBTILASE_ASP"/>
    <property type="match status" value="1"/>
</dbReference>
<evidence type="ECO:0000256" key="1">
    <source>
        <dbReference type="ARBA" id="ARBA00011073"/>
    </source>
</evidence>
<dbReference type="InterPro" id="IPR023827">
    <property type="entry name" value="Peptidase_S8_Asp-AS"/>
</dbReference>
<evidence type="ECO:0000256" key="4">
    <source>
        <dbReference type="ARBA" id="ARBA00022825"/>
    </source>
</evidence>
<dbReference type="Proteomes" id="UP001576780">
    <property type="component" value="Unassembled WGS sequence"/>
</dbReference>
<dbReference type="Pfam" id="PF00082">
    <property type="entry name" value="Peptidase_S8"/>
    <property type="match status" value="1"/>
</dbReference>
<protein>
    <submittedName>
        <fullName evidence="8">S8 family peptidase</fullName>
        <ecNumber evidence="8">3.4.-.-</ecNumber>
    </submittedName>
</protein>
<feature type="active site" description="Charge relay system" evidence="5">
    <location>
        <position position="270"/>
    </location>
</feature>
<dbReference type="InterPro" id="IPR023828">
    <property type="entry name" value="Peptidase_S8_Ser-AS"/>
</dbReference>
<evidence type="ECO:0000256" key="3">
    <source>
        <dbReference type="ARBA" id="ARBA00022801"/>
    </source>
</evidence>
<evidence type="ECO:0000259" key="7">
    <source>
        <dbReference type="Pfam" id="PF00082"/>
    </source>
</evidence>
<feature type="domain" description="Peptidase S8/S53" evidence="7">
    <location>
        <begin position="261"/>
        <end position="524"/>
    </location>
</feature>
<comment type="similarity">
    <text evidence="1 5 6">Belongs to the peptidase S8 family.</text>
</comment>
<accession>A0ABV4WIC1</accession>
<dbReference type="PROSITE" id="PS00138">
    <property type="entry name" value="SUBTILASE_SER"/>
    <property type="match status" value="1"/>
</dbReference>
<comment type="caution">
    <text evidence="8">The sequence shown here is derived from an EMBL/GenBank/DDBJ whole genome shotgun (WGS) entry which is preliminary data.</text>
</comment>
<gene>
    <name evidence="8" type="ORF">ACE1CA_09700</name>
</gene>
<dbReference type="InterPro" id="IPR034204">
    <property type="entry name" value="PfSUB1-like_cat_dom"/>
</dbReference>
<evidence type="ECO:0000313" key="9">
    <source>
        <dbReference type="Proteomes" id="UP001576780"/>
    </source>
</evidence>
<organism evidence="8 9">
    <name type="scientific">Floridaenema evergladense BLCC-F167</name>
    <dbReference type="NCBI Taxonomy" id="3153639"/>
    <lineage>
        <taxon>Bacteria</taxon>
        <taxon>Bacillati</taxon>
        <taxon>Cyanobacteriota</taxon>
        <taxon>Cyanophyceae</taxon>
        <taxon>Oscillatoriophycideae</taxon>
        <taxon>Aerosakkonematales</taxon>
        <taxon>Aerosakkonemataceae</taxon>
        <taxon>Floridanema</taxon>
        <taxon>Floridanema evergladense</taxon>
    </lineage>
</organism>
<dbReference type="InterPro" id="IPR000209">
    <property type="entry name" value="Peptidase_S8/S53_dom"/>
</dbReference>
<keyword evidence="4 5" id="KW-0720">Serine protease</keyword>
<evidence type="ECO:0000256" key="2">
    <source>
        <dbReference type="ARBA" id="ARBA00022670"/>
    </source>
</evidence>